<dbReference type="EMBL" id="JBFOLJ010000004">
    <property type="protein sequence ID" value="KAL2545408.1"/>
    <property type="molecule type" value="Genomic_DNA"/>
</dbReference>
<feature type="region of interest" description="Disordered" evidence="1">
    <location>
        <begin position="37"/>
        <end position="56"/>
    </location>
</feature>
<protein>
    <submittedName>
        <fullName evidence="3">Classical arabinogalactan protein 1-like</fullName>
    </submittedName>
</protein>
<sequence length="347" mass="37063">MSRRWSLGIGYRCCPFYKRETTDPLVVLVDKRQQVQEIDPPENSPSPSPNPPADAFSLLVLSPATSSQSQSPSPASLPLLSFLPAPPLSDFSPISSPEPSPATTDSSAHNKSPTLALAPAVADNVGHEEANASNMETERDSSFDGMNGGQKASVVVAVVISACIVGLGTLIYNKCKHNVWRSELHIDDRLDGGHLVMHSGLGRLLKVSGLGVLQRSTCSSGVWRPTSLPASVRGGALNLTYRRLQGHVARHYVEASSVASSKALSAGPRLCRHIVPMQGPRLHLQIGHALSGIMVHPFKGLDLENYCYSSSRVAPTSSKPLFEKVIKTCCAPRGQVVRGAHVFPTSV</sequence>
<evidence type="ECO:0000313" key="4">
    <source>
        <dbReference type="Proteomes" id="UP001604277"/>
    </source>
</evidence>
<accession>A0ABD1W9A9</accession>
<keyword evidence="2" id="KW-0812">Transmembrane</keyword>
<organism evidence="3 4">
    <name type="scientific">Forsythia ovata</name>
    <dbReference type="NCBI Taxonomy" id="205694"/>
    <lineage>
        <taxon>Eukaryota</taxon>
        <taxon>Viridiplantae</taxon>
        <taxon>Streptophyta</taxon>
        <taxon>Embryophyta</taxon>
        <taxon>Tracheophyta</taxon>
        <taxon>Spermatophyta</taxon>
        <taxon>Magnoliopsida</taxon>
        <taxon>eudicotyledons</taxon>
        <taxon>Gunneridae</taxon>
        <taxon>Pentapetalae</taxon>
        <taxon>asterids</taxon>
        <taxon>lamiids</taxon>
        <taxon>Lamiales</taxon>
        <taxon>Oleaceae</taxon>
        <taxon>Forsythieae</taxon>
        <taxon>Forsythia</taxon>
    </lineage>
</organism>
<feature type="region of interest" description="Disordered" evidence="1">
    <location>
        <begin position="90"/>
        <end position="111"/>
    </location>
</feature>
<dbReference type="AlphaFoldDB" id="A0ABD1W9A9"/>
<keyword evidence="4" id="KW-1185">Reference proteome</keyword>
<evidence type="ECO:0000313" key="3">
    <source>
        <dbReference type="EMBL" id="KAL2545408.1"/>
    </source>
</evidence>
<dbReference type="PANTHER" id="PTHR36721">
    <property type="entry name" value="PROLINE-RICH FAMILY PROTEIN"/>
    <property type="match status" value="1"/>
</dbReference>
<keyword evidence="2" id="KW-1133">Transmembrane helix</keyword>
<keyword evidence="2" id="KW-0472">Membrane</keyword>
<dbReference type="PANTHER" id="PTHR36721:SF15">
    <property type="entry name" value="EN_SPM-LIKE TRANSPOSON PROTEIN"/>
    <property type="match status" value="1"/>
</dbReference>
<gene>
    <name evidence="3" type="ORF">Fot_14641</name>
</gene>
<evidence type="ECO:0000256" key="1">
    <source>
        <dbReference type="SAM" id="MobiDB-lite"/>
    </source>
</evidence>
<comment type="caution">
    <text evidence="3">The sequence shown here is derived from an EMBL/GenBank/DDBJ whole genome shotgun (WGS) entry which is preliminary data.</text>
</comment>
<name>A0ABD1W9A9_9LAMI</name>
<feature type="compositionally biased region" description="Polar residues" evidence="1">
    <location>
        <begin position="94"/>
        <end position="111"/>
    </location>
</feature>
<dbReference type="Proteomes" id="UP001604277">
    <property type="component" value="Unassembled WGS sequence"/>
</dbReference>
<reference evidence="4" key="1">
    <citation type="submission" date="2024-07" db="EMBL/GenBank/DDBJ databases">
        <title>Two chromosome-level genome assemblies of Korean endemic species Abeliophyllum distichum and Forsythia ovata (Oleaceae).</title>
        <authorList>
            <person name="Jang H."/>
        </authorList>
    </citation>
    <scope>NUCLEOTIDE SEQUENCE [LARGE SCALE GENOMIC DNA]</scope>
</reference>
<feature type="transmembrane region" description="Helical" evidence="2">
    <location>
        <begin position="152"/>
        <end position="172"/>
    </location>
</feature>
<proteinExistence type="predicted"/>
<evidence type="ECO:0000256" key="2">
    <source>
        <dbReference type="SAM" id="Phobius"/>
    </source>
</evidence>
<feature type="compositionally biased region" description="Pro residues" evidence="1">
    <location>
        <begin position="42"/>
        <end position="52"/>
    </location>
</feature>